<evidence type="ECO:0000256" key="11">
    <source>
        <dbReference type="SAM" id="MobiDB-lite"/>
    </source>
</evidence>
<keyword evidence="9" id="KW-0968">Cytoplasmic vesicle</keyword>
<evidence type="ECO:0000256" key="9">
    <source>
        <dbReference type="ARBA" id="ARBA00023329"/>
    </source>
</evidence>
<dbReference type="GO" id="GO:0005545">
    <property type="term" value="F:1-phosphatidylinositol binding"/>
    <property type="evidence" value="ECO:0007669"/>
    <property type="project" value="InterPro"/>
</dbReference>
<dbReference type="InterPro" id="IPR011417">
    <property type="entry name" value="ANTH_dom"/>
</dbReference>
<gene>
    <name evidence="13" type="primary">lap_0</name>
    <name evidence="15" type="synonym">LOC112683905</name>
    <name evidence="13" type="ORF">g.139501</name>
</gene>
<dbReference type="SMART" id="SM00273">
    <property type="entry name" value="ENTH"/>
    <property type="match status" value="1"/>
</dbReference>
<proteinExistence type="inferred from homology"/>
<keyword evidence="14" id="KW-1185">Reference proteome</keyword>
<dbReference type="GO" id="GO:0000149">
    <property type="term" value="F:SNARE binding"/>
    <property type="evidence" value="ECO:0007669"/>
    <property type="project" value="TreeGrafter"/>
</dbReference>
<dbReference type="AlphaFoldDB" id="A0A2S2QZL3"/>
<dbReference type="FunFam" id="1.25.40.90:FF:000017">
    <property type="entry name" value="Phosphatidylinositol-binding clathrin assembly protein LAP"/>
    <property type="match status" value="1"/>
</dbReference>
<dbReference type="GO" id="GO:0040011">
    <property type="term" value="P:locomotion"/>
    <property type="evidence" value="ECO:0007669"/>
    <property type="project" value="UniProtKB-ARBA"/>
</dbReference>
<keyword evidence="8" id="KW-0168">Coated pit</keyword>
<dbReference type="Pfam" id="PF07651">
    <property type="entry name" value="ANTH"/>
    <property type="match status" value="1"/>
</dbReference>
<name>A0A2S2QZL3_9HEMI</name>
<dbReference type="GO" id="GO:0005794">
    <property type="term" value="C:Golgi apparatus"/>
    <property type="evidence" value="ECO:0007669"/>
    <property type="project" value="UniProtKB-SubCell"/>
</dbReference>
<feature type="region of interest" description="Disordered" evidence="11">
    <location>
        <begin position="296"/>
        <end position="315"/>
    </location>
</feature>
<feature type="domain" description="ENTH" evidence="12">
    <location>
        <begin position="14"/>
        <end position="152"/>
    </location>
</feature>
<dbReference type="PANTHER" id="PTHR22951">
    <property type="entry name" value="CLATHRIN ASSEMBLY PROTEIN"/>
    <property type="match status" value="1"/>
</dbReference>
<evidence type="ECO:0000256" key="6">
    <source>
        <dbReference type="ARBA" id="ARBA00023034"/>
    </source>
</evidence>
<feature type="compositionally biased region" description="Polar residues" evidence="11">
    <location>
        <begin position="506"/>
        <end position="519"/>
    </location>
</feature>
<evidence type="ECO:0000256" key="4">
    <source>
        <dbReference type="ARBA" id="ARBA00008011"/>
    </source>
</evidence>
<feature type="compositionally biased region" description="Polar residues" evidence="11">
    <location>
        <begin position="299"/>
        <end position="309"/>
    </location>
</feature>
<dbReference type="GO" id="GO:0008021">
    <property type="term" value="C:synaptic vesicle"/>
    <property type="evidence" value="ECO:0007669"/>
    <property type="project" value="TreeGrafter"/>
</dbReference>
<dbReference type="GO" id="GO:0098894">
    <property type="term" value="C:extrinsic component of presynaptic endocytic zone membrane"/>
    <property type="evidence" value="ECO:0007669"/>
    <property type="project" value="TreeGrafter"/>
</dbReference>
<dbReference type="CDD" id="cd16985">
    <property type="entry name" value="ANTH_N_AP180"/>
    <property type="match status" value="1"/>
</dbReference>
<evidence type="ECO:0000256" key="5">
    <source>
        <dbReference type="ARBA" id="ARBA00022583"/>
    </source>
</evidence>
<dbReference type="InterPro" id="IPR008942">
    <property type="entry name" value="ENTH_VHS"/>
</dbReference>
<keyword evidence="7" id="KW-0472">Membrane</keyword>
<evidence type="ECO:0000256" key="7">
    <source>
        <dbReference type="ARBA" id="ARBA00023136"/>
    </source>
</evidence>
<dbReference type="InterPro" id="IPR013809">
    <property type="entry name" value="ENTH"/>
</dbReference>
<dbReference type="Proteomes" id="UP000694846">
    <property type="component" value="Unplaced"/>
</dbReference>
<keyword evidence="6" id="KW-0333">Golgi apparatus</keyword>
<keyword evidence="5" id="KW-0254">Endocytosis</keyword>
<dbReference type="PANTHER" id="PTHR22951:SF5">
    <property type="entry name" value="PHOSPHATIDYLINOSITOL-BINDING CLATHRIN ASSEMBLY PROTEIN LAP"/>
    <property type="match status" value="1"/>
</dbReference>
<dbReference type="SUPFAM" id="SSF89009">
    <property type="entry name" value="GAT-like domain"/>
    <property type="match status" value="1"/>
</dbReference>
<comment type="similarity">
    <text evidence="4">Belongs to the PICALM/SNAP91 family.</text>
</comment>
<comment type="subunit">
    <text evidence="10">Binds clathrin and phosphatidylinositol 4,5-bisphosphate.</text>
</comment>
<reference evidence="15" key="2">
    <citation type="submission" date="2025-04" db="UniProtKB">
        <authorList>
            <consortium name="RefSeq"/>
        </authorList>
    </citation>
    <scope>IDENTIFICATION</scope>
    <source>
        <tissue evidence="15">Whole body</tissue>
    </source>
</reference>
<organism evidence="13">
    <name type="scientific">Sipha flava</name>
    <name type="common">yellow sugarcane aphid</name>
    <dbReference type="NCBI Taxonomy" id="143950"/>
    <lineage>
        <taxon>Eukaryota</taxon>
        <taxon>Metazoa</taxon>
        <taxon>Ecdysozoa</taxon>
        <taxon>Arthropoda</taxon>
        <taxon>Hexapoda</taxon>
        <taxon>Insecta</taxon>
        <taxon>Pterygota</taxon>
        <taxon>Neoptera</taxon>
        <taxon>Paraneoptera</taxon>
        <taxon>Hemiptera</taxon>
        <taxon>Sternorrhyncha</taxon>
        <taxon>Aphidomorpha</taxon>
        <taxon>Aphidoidea</taxon>
        <taxon>Aphididae</taxon>
        <taxon>Sipha</taxon>
    </lineage>
</organism>
<dbReference type="SUPFAM" id="SSF48464">
    <property type="entry name" value="ENTH/VHS domain"/>
    <property type="match status" value="1"/>
</dbReference>
<evidence type="ECO:0000313" key="14">
    <source>
        <dbReference type="Proteomes" id="UP000694846"/>
    </source>
</evidence>
<evidence type="ECO:0000256" key="3">
    <source>
        <dbReference type="ARBA" id="ARBA00004600"/>
    </source>
</evidence>
<evidence type="ECO:0000256" key="2">
    <source>
        <dbReference type="ARBA" id="ARBA00004555"/>
    </source>
</evidence>
<dbReference type="Gene3D" id="1.20.58.150">
    <property type="entry name" value="ANTH domain"/>
    <property type="match status" value="1"/>
</dbReference>
<dbReference type="RefSeq" id="XP_025410892.1">
    <property type="nucleotide sequence ID" value="XM_025555107.1"/>
</dbReference>
<evidence type="ECO:0000256" key="10">
    <source>
        <dbReference type="ARBA" id="ARBA00064895"/>
    </source>
</evidence>
<dbReference type="Gene3D" id="1.25.40.90">
    <property type="match status" value="1"/>
</dbReference>
<accession>A0A2S2QZL3</accession>
<evidence type="ECO:0000256" key="8">
    <source>
        <dbReference type="ARBA" id="ARBA00023176"/>
    </source>
</evidence>
<evidence type="ECO:0000313" key="13">
    <source>
        <dbReference type="EMBL" id="MBY83186.1"/>
    </source>
</evidence>
<evidence type="ECO:0000259" key="12">
    <source>
        <dbReference type="PROSITE" id="PS50942"/>
    </source>
</evidence>
<sequence length="606" mass="65422">MAGQTIQDRLLAARHSLAGQGLAKSVCKATTEELIGPKKKHLDYLIHCTNEPNVSIPQLANLLIERSQNASWVVVFKSLITVHHLMCYGNERFTQYLASSNSSFQLSNFLDKSSLQGPAGVRSGYDMSPFIRRYSKYLNEKALSYRTVAFDFCKVKRSKEDGVLRTMNSDKLLKTLPVLQSQLDALLEFDCTAADLTNGVINMAFMLLFRDLIRLFAGYNDSIINLLEKYFDMNKKQCRDALDLYKKFLIRMDRVGEFLKVAENVGIDKGEIPDLTKAPSSLLDALEQHLASIEGKKSAANTPTQATSNHRTDVKTGVSALSSTSSSFGTIAQQSDGVEESLKQAVLAEEEAVLNQYKAKVNSPINGTTSVNNPFLVSSEPIVDLFSSPAPTTQISAKASDDLLQLSNPFTDMFSASMTGSQPDAPIDNMSTHHANNWMSNGFNTNTSNAFVDDKSFTSVFGQPESNQTCPAPSVSGTSDSGNKKVLTGDLDSSLASLAENLSINKATQPPPVQWNSPKNAPKPGNGQPGMGWSPQPMAATTGANYRPMGQGMMSNPSPFVSTYSPMGVQPSCIGGSAVGGGNLGMTATSNIQTSQPQPVLDPFGL</sequence>
<dbReference type="FunFam" id="1.20.58.150:FF:000001">
    <property type="entry name" value="phosphatidylinositol-binding clathrin assembly protein-like isoform X1"/>
    <property type="match status" value="1"/>
</dbReference>
<dbReference type="GO" id="GO:0005546">
    <property type="term" value="F:phosphatidylinositol-4,5-bisphosphate binding"/>
    <property type="evidence" value="ECO:0007669"/>
    <property type="project" value="TreeGrafter"/>
</dbReference>
<dbReference type="GO" id="GO:0030136">
    <property type="term" value="C:clathrin-coated vesicle"/>
    <property type="evidence" value="ECO:0007669"/>
    <property type="project" value="UniProtKB-SubCell"/>
</dbReference>
<evidence type="ECO:0000256" key="1">
    <source>
        <dbReference type="ARBA" id="ARBA00004132"/>
    </source>
</evidence>
<reference evidence="13" key="1">
    <citation type="submission" date="2018-04" db="EMBL/GenBank/DDBJ databases">
        <title>Transcriptome assembly of Sipha flava.</title>
        <authorList>
            <person name="Scully E.D."/>
            <person name="Geib S.M."/>
            <person name="Palmer N.A."/>
            <person name="Koch K."/>
            <person name="Bradshaw J."/>
            <person name="Heng-Moss T."/>
            <person name="Sarath G."/>
        </authorList>
    </citation>
    <scope>NUCLEOTIDE SEQUENCE</scope>
</reference>
<protein>
    <submittedName>
        <fullName evidence="13 15">Phosphatidylinositol-binding clathrin assembly protein LAP</fullName>
    </submittedName>
</protein>
<dbReference type="EMBL" id="GGMS01013983">
    <property type="protein sequence ID" value="MBY83186.1"/>
    <property type="molecule type" value="Transcribed_RNA"/>
</dbReference>
<dbReference type="GO" id="GO:0016185">
    <property type="term" value="P:synaptic vesicle budding from presynaptic endocytic zone membrane"/>
    <property type="evidence" value="ECO:0007669"/>
    <property type="project" value="TreeGrafter"/>
</dbReference>
<feature type="region of interest" description="Disordered" evidence="11">
    <location>
        <begin position="462"/>
        <end position="488"/>
    </location>
</feature>
<feature type="compositionally biased region" description="Polar residues" evidence="11">
    <location>
        <begin position="462"/>
        <end position="481"/>
    </location>
</feature>
<dbReference type="OrthoDB" id="44015at2759"/>
<dbReference type="PROSITE" id="PS50942">
    <property type="entry name" value="ENTH"/>
    <property type="match status" value="1"/>
</dbReference>
<feature type="region of interest" description="Disordered" evidence="11">
    <location>
        <begin position="506"/>
        <end position="551"/>
    </location>
</feature>
<dbReference type="GO" id="GO:0072583">
    <property type="term" value="P:clathrin-dependent endocytosis"/>
    <property type="evidence" value="ECO:0007669"/>
    <property type="project" value="InterPro"/>
</dbReference>
<comment type="subcellular location">
    <subcellularLocation>
        <location evidence="1">Cytoplasmic vesicle</location>
        <location evidence="1">Clathrin-coated vesicle</location>
    </subcellularLocation>
    <subcellularLocation>
        <location evidence="2">Golgi apparatus</location>
    </subcellularLocation>
    <subcellularLocation>
        <location evidence="3">Membrane</location>
        <location evidence="3">Clathrin-coated pit</location>
    </subcellularLocation>
</comment>
<dbReference type="GO" id="GO:0048268">
    <property type="term" value="P:clathrin coat assembly"/>
    <property type="evidence" value="ECO:0007669"/>
    <property type="project" value="InterPro"/>
</dbReference>
<dbReference type="InterPro" id="IPR014712">
    <property type="entry name" value="ANTH_dom_sf"/>
</dbReference>
<evidence type="ECO:0000313" key="15">
    <source>
        <dbReference type="RefSeq" id="XP_025410892.1"/>
    </source>
</evidence>
<dbReference type="GO" id="GO:0005905">
    <property type="term" value="C:clathrin-coated pit"/>
    <property type="evidence" value="ECO:0007669"/>
    <property type="project" value="UniProtKB-SubCell"/>
</dbReference>
<dbReference type="GO" id="GO:0032050">
    <property type="term" value="F:clathrin heavy chain binding"/>
    <property type="evidence" value="ECO:0007669"/>
    <property type="project" value="TreeGrafter"/>
</dbReference>
<dbReference type="InterPro" id="IPR045192">
    <property type="entry name" value="AP180-like"/>
</dbReference>